<protein>
    <submittedName>
        <fullName evidence="2">Uncharacterized protein</fullName>
    </submittedName>
</protein>
<dbReference type="AlphaFoldDB" id="A0A4Q1B7J2"/>
<evidence type="ECO:0000256" key="1">
    <source>
        <dbReference type="SAM" id="Coils"/>
    </source>
</evidence>
<feature type="coiled-coil region" evidence="1">
    <location>
        <begin position="39"/>
        <end position="111"/>
    </location>
</feature>
<proteinExistence type="predicted"/>
<sequence length="151" mass="17764">MKLKEHGRSKFQDIVGEVFKEINFKRGKRKSTTRHMKVVEMHKTELSDLENQIKKQIKELQSKKKSLTNITKLKVELDSIDKAIKTARISLKDKETDVDKLTEQKAFLEEKIKDLEPIDDDYIVYSIQAILDHVSQLKEVDLNQKNKLLHY</sequence>
<evidence type="ECO:0000313" key="2">
    <source>
        <dbReference type="EMBL" id="RXK14569.1"/>
    </source>
</evidence>
<dbReference type="Gene3D" id="6.10.250.1080">
    <property type="match status" value="1"/>
</dbReference>
<dbReference type="SUPFAM" id="SSF58100">
    <property type="entry name" value="Bacterial hemolysins"/>
    <property type="match status" value="1"/>
</dbReference>
<dbReference type="Proteomes" id="UP000289718">
    <property type="component" value="Unassembled WGS sequence"/>
</dbReference>
<dbReference type="EMBL" id="NXIE01000001">
    <property type="protein sequence ID" value="RXK14569.1"/>
    <property type="molecule type" value="Genomic_DNA"/>
</dbReference>
<accession>A0A4Q1B7J2</accession>
<name>A0A4Q1B7J2_9BACT</name>
<comment type="caution">
    <text evidence="2">The sequence shown here is derived from an EMBL/GenBank/DDBJ whole genome shotgun (WGS) entry which is preliminary data.</text>
</comment>
<keyword evidence="3" id="KW-1185">Reference proteome</keyword>
<gene>
    <name evidence="2" type="ORF">CP965_03740</name>
</gene>
<dbReference type="RefSeq" id="WP_129060709.1">
    <property type="nucleotide sequence ID" value="NZ_NXIE01000001.1"/>
</dbReference>
<reference evidence="2 3" key="1">
    <citation type="submission" date="2017-09" db="EMBL/GenBank/DDBJ databases">
        <title>Genomics of the genus Arcobacter.</title>
        <authorList>
            <person name="Perez-Cataluna A."/>
            <person name="Figueras M.J."/>
            <person name="Salas-Masso N."/>
        </authorList>
    </citation>
    <scope>NUCLEOTIDE SEQUENCE [LARGE SCALE GENOMIC DNA]</scope>
    <source>
        <strain evidence="2 3">F156-34</strain>
    </source>
</reference>
<evidence type="ECO:0000313" key="3">
    <source>
        <dbReference type="Proteomes" id="UP000289718"/>
    </source>
</evidence>
<keyword evidence="1" id="KW-0175">Coiled coil</keyword>
<organism evidence="2 3">
    <name type="scientific">Halarcobacter mediterraneus</name>
    <dbReference type="NCBI Taxonomy" id="2023153"/>
    <lineage>
        <taxon>Bacteria</taxon>
        <taxon>Pseudomonadati</taxon>
        <taxon>Campylobacterota</taxon>
        <taxon>Epsilonproteobacteria</taxon>
        <taxon>Campylobacterales</taxon>
        <taxon>Arcobacteraceae</taxon>
        <taxon>Halarcobacter</taxon>
    </lineage>
</organism>